<organism evidence="1 3">
    <name type="scientific">Ostreococcus tauri</name>
    <name type="common">Marine green alga</name>
    <dbReference type="NCBI Taxonomy" id="70448"/>
    <lineage>
        <taxon>Eukaryota</taxon>
        <taxon>Viridiplantae</taxon>
        <taxon>Chlorophyta</taxon>
        <taxon>Mamiellophyceae</taxon>
        <taxon>Mamiellales</taxon>
        <taxon>Bathycoccaceae</taxon>
        <taxon>Ostreococcus</taxon>
    </lineage>
</organism>
<gene>
    <name evidence="2" type="ORF">BE221DRAFT_195017</name>
    <name evidence="1" type="ORF">OT_ostta12g01480</name>
</gene>
<evidence type="ECO:0000313" key="1">
    <source>
        <dbReference type="EMBL" id="CAL57244.1"/>
    </source>
</evidence>
<reference evidence="2" key="3">
    <citation type="submission" date="2017-04" db="EMBL/GenBank/DDBJ databases">
        <title>Population genomics of picophytoplankton unveils novel chromosome hypervariability.</title>
        <authorList>
            <consortium name="DOE Joint Genome Institute"/>
            <person name="Blanc-Mathieu R."/>
            <person name="Krasovec M."/>
            <person name="Hebrard M."/>
            <person name="Yau S."/>
            <person name="Desgranges E."/>
            <person name="Martin J."/>
            <person name="Schackwitz W."/>
            <person name="Kuo A."/>
            <person name="Salin G."/>
            <person name="Donnadieu C."/>
            <person name="Desdevises Y."/>
            <person name="Sanchez-Ferandin S."/>
            <person name="Moreau H."/>
            <person name="Rivals E."/>
            <person name="Grigoriev I.V."/>
            <person name="Grimsley N."/>
            <person name="Eyre-Walker A."/>
            <person name="Piganeau G."/>
        </authorList>
    </citation>
    <scope>NUCLEOTIDE SEQUENCE [LARGE SCALE GENOMIC DNA]</scope>
    <source>
        <strain evidence="2">RCC 1115</strain>
    </source>
</reference>
<reference evidence="1 3" key="1">
    <citation type="journal article" date="2006" name="Proc. Natl. Acad. Sci. U.S.A.">
        <title>Genome analysis of the smallest free-living eukaryote Ostreococcus tauri unveils many unique features.</title>
        <authorList>
            <person name="Derelle E."/>
            <person name="Ferraz C."/>
            <person name="Rombauts S."/>
            <person name="Rouze P."/>
            <person name="Worden A.Z."/>
            <person name="Robbens S."/>
            <person name="Partensky F."/>
            <person name="Degroeve S."/>
            <person name="Echeynie S."/>
            <person name="Cooke R."/>
            <person name="Saeys Y."/>
            <person name="Wuyts J."/>
            <person name="Jabbari K."/>
            <person name="Bowler C."/>
            <person name="Panaud O."/>
            <person name="Piegu B."/>
            <person name="Ball S.G."/>
            <person name="Ral J.-P."/>
            <person name="Bouget F.-Y."/>
            <person name="Piganeau G."/>
            <person name="De Baets B."/>
            <person name="Picard A."/>
            <person name="Delseny M."/>
            <person name="Demaille J."/>
            <person name="Van de Peer Y."/>
            <person name="Moreau H."/>
        </authorList>
    </citation>
    <scope>NUCLEOTIDE SEQUENCE [LARGE SCALE GENOMIC DNA]</scope>
    <source>
        <strain evidence="1 3">OTTH0595</strain>
    </source>
</reference>
<dbReference type="EMBL" id="CAID01000012">
    <property type="protein sequence ID" value="CAL57244.1"/>
    <property type="molecule type" value="Genomic_DNA"/>
</dbReference>
<dbReference type="Proteomes" id="UP000009170">
    <property type="component" value="Unassembled WGS sequence"/>
</dbReference>
<accession>A0A1Y5I0P5</accession>
<dbReference type="Proteomes" id="UP000195557">
    <property type="component" value="Unassembled WGS sequence"/>
</dbReference>
<dbReference type="RefSeq" id="XP_003082298.1">
    <property type="nucleotide sequence ID" value="XM_003082250.1"/>
</dbReference>
<proteinExistence type="predicted"/>
<accession>A0A454XW74</accession>
<dbReference type="KEGG" id="ota:OT_ostta12g01480"/>
<name>Q00Y07_OSTTA</name>
<sequence length="338" mass="37148">MSAPSTSDRVTVVLTTSPCRIHPNTALVEEVVGSIRACGGDALRQCRLILVCDGYKVRARDKFRSGAVSIESARAYSEYLDRLCFLCARSEASALYGGEMVILEERHGFAHALKRGVFRVTTPYVLVAQHDRSFTRSGIPVKEVLDIMDGHPEVSYCGFPTSTTISHDAKIVGKVFQEGGKKLQLSRRTYPGHHGIELVPLVQFYDSMHVARTSWYLSKIYGKDRFVNLPLGGFIEDTVGQHMVAEIRAHGASAHAQFATFIVEDGTGETMCGHIDGHDPMNDAHSRGSDVVGRAKFRFVADEASWPDAVRGLADAVVRLQGTGHYSERRDYLSSLSA</sequence>
<dbReference type="AlphaFoldDB" id="Q00Y07"/>
<dbReference type="InParanoid" id="Q00Y07"/>
<keyword evidence="3" id="KW-1185">Reference proteome</keyword>
<dbReference type="GeneID" id="9836162"/>
<dbReference type="EMBL" id="KZ155835">
    <property type="protein sequence ID" value="OUS43020.1"/>
    <property type="molecule type" value="Genomic_DNA"/>
</dbReference>
<dbReference type="STRING" id="70448.Q00Y07"/>
<dbReference type="OrthoDB" id="497957at2759"/>
<evidence type="ECO:0000313" key="3">
    <source>
        <dbReference type="Proteomes" id="UP000009170"/>
    </source>
</evidence>
<accession>Q00Y07</accession>
<dbReference type="OMA" id="WHDKPHI"/>
<evidence type="ECO:0000313" key="2">
    <source>
        <dbReference type="EMBL" id="OUS43020.1"/>
    </source>
</evidence>
<protein>
    <submittedName>
        <fullName evidence="1">Uncharacterized protein</fullName>
    </submittedName>
</protein>
<reference evidence="1" key="2">
    <citation type="journal article" date="2014" name="BMC Genomics">
        <title>An improved genome of the model marine alga Ostreococcus tauri unfolds by assessing Illumina de novo assemblies.</title>
        <authorList>
            <person name="Blanc-Mathieu R."/>
            <person name="Verhelst B."/>
            <person name="Derelle E."/>
            <person name="Rombauts S."/>
            <person name="Bouget F.Y."/>
            <person name="Carre I."/>
            <person name="Chateau A."/>
            <person name="Eyre-Walker A."/>
            <person name="Grimsley N."/>
            <person name="Moreau H."/>
            <person name="Piegu B."/>
            <person name="Rivals E."/>
            <person name="Schackwitz W."/>
            <person name="Van de Peer Y."/>
            <person name="Piganeau G."/>
        </authorList>
    </citation>
    <scope>NUCLEOTIDE SEQUENCE</scope>
    <source>
        <strain evidence="1">RCC4221</strain>
    </source>
</reference>